<evidence type="ECO:0000259" key="8">
    <source>
        <dbReference type="Pfam" id="PF08335"/>
    </source>
</evidence>
<proteinExistence type="predicted"/>
<dbReference type="CDD" id="cd05401">
    <property type="entry name" value="NT_GlnE_GlnD_like"/>
    <property type="match status" value="1"/>
</dbReference>
<dbReference type="Gene3D" id="1.20.120.330">
    <property type="entry name" value="Nucleotidyltransferases domain 2"/>
    <property type="match status" value="2"/>
</dbReference>
<feature type="domain" description="Glutamate-ammonia ligase adenylyltransferase repeated" evidence="7">
    <location>
        <begin position="504"/>
        <end position="745"/>
    </location>
</feature>
<accession>A0A2U2J4G3</accession>
<dbReference type="AlphaFoldDB" id="A0A2U2J4G3"/>
<name>A0A2U2J4G3_9SPHN</name>
<dbReference type="SUPFAM" id="SSF81593">
    <property type="entry name" value="Nucleotidyltransferase substrate binding subunit/domain"/>
    <property type="match status" value="2"/>
</dbReference>
<reference evidence="9 10" key="1">
    <citation type="submission" date="2018-05" db="EMBL/GenBank/DDBJ databases">
        <title>Genome of Sphingosinicella humi QZX222.</title>
        <authorList>
            <person name="Qiao Z."/>
            <person name="Wang G."/>
        </authorList>
    </citation>
    <scope>NUCLEOTIDE SEQUENCE [LARGE SCALE GENOMIC DNA]</scope>
    <source>
        <strain evidence="9 10">QZX222</strain>
    </source>
</reference>
<dbReference type="InterPro" id="IPR023057">
    <property type="entry name" value="GlnE"/>
</dbReference>
<dbReference type="GO" id="GO:0000820">
    <property type="term" value="P:regulation of glutamine family amino acid metabolic process"/>
    <property type="evidence" value="ECO:0007669"/>
    <property type="project" value="TreeGrafter"/>
</dbReference>
<evidence type="ECO:0000313" key="9">
    <source>
        <dbReference type="EMBL" id="PWG03202.1"/>
    </source>
</evidence>
<dbReference type="Gene3D" id="3.30.460.10">
    <property type="entry name" value="Beta Polymerase, domain 2"/>
    <property type="match status" value="2"/>
</dbReference>
<keyword evidence="4" id="KW-0067">ATP-binding</keyword>
<evidence type="ECO:0000256" key="2">
    <source>
        <dbReference type="ARBA" id="ARBA00022695"/>
    </source>
</evidence>
<dbReference type="InterPro" id="IPR005190">
    <property type="entry name" value="GlnE_rpt_dom"/>
</dbReference>
<keyword evidence="6" id="KW-0511">Multifunctional enzyme</keyword>
<evidence type="ECO:0000256" key="4">
    <source>
        <dbReference type="ARBA" id="ARBA00022840"/>
    </source>
</evidence>
<feature type="domain" description="PII-uridylyltransferase/Glutamine-synthetase adenylyltransferase" evidence="8">
    <location>
        <begin position="263"/>
        <end position="400"/>
    </location>
</feature>
<gene>
    <name evidence="9" type="ORF">DF286_10240</name>
</gene>
<evidence type="ECO:0000313" key="10">
    <source>
        <dbReference type="Proteomes" id="UP000245916"/>
    </source>
</evidence>
<dbReference type="EMBL" id="QFFF01000001">
    <property type="protein sequence ID" value="PWG03202.1"/>
    <property type="molecule type" value="Genomic_DNA"/>
</dbReference>
<dbReference type="RefSeq" id="WP_109271341.1">
    <property type="nucleotide sequence ID" value="NZ_QFFF01000001.1"/>
</dbReference>
<evidence type="ECO:0000256" key="6">
    <source>
        <dbReference type="ARBA" id="ARBA00023268"/>
    </source>
</evidence>
<dbReference type="NCBIfam" id="NF010706">
    <property type="entry name" value="PRK14108.1"/>
    <property type="match status" value="1"/>
</dbReference>
<dbReference type="PANTHER" id="PTHR30621:SF0">
    <property type="entry name" value="BIFUNCTIONAL GLUTAMINE SYNTHETASE ADENYLYLTRANSFERASE_ADENYLYL-REMOVING ENZYME"/>
    <property type="match status" value="1"/>
</dbReference>
<keyword evidence="5" id="KW-0460">Magnesium</keyword>
<keyword evidence="3" id="KW-0547">Nucleotide-binding</keyword>
<protein>
    <submittedName>
        <fullName evidence="9">Glutamine-synthetase adenylyltransferase</fullName>
    </submittedName>
</protein>
<dbReference type="Pfam" id="PF08335">
    <property type="entry name" value="GlnD_UR_UTase"/>
    <property type="match status" value="2"/>
</dbReference>
<dbReference type="OrthoDB" id="9759366at2"/>
<dbReference type="SUPFAM" id="SSF81301">
    <property type="entry name" value="Nucleotidyltransferase"/>
    <property type="match status" value="2"/>
</dbReference>
<dbReference type="GO" id="GO:0008882">
    <property type="term" value="F:[glutamate-ammonia-ligase] adenylyltransferase activity"/>
    <property type="evidence" value="ECO:0007669"/>
    <property type="project" value="InterPro"/>
</dbReference>
<evidence type="ECO:0000259" key="7">
    <source>
        <dbReference type="Pfam" id="PF03710"/>
    </source>
</evidence>
<dbReference type="Proteomes" id="UP000245916">
    <property type="component" value="Unassembled WGS sequence"/>
</dbReference>
<dbReference type="PANTHER" id="PTHR30621">
    <property type="entry name" value="GLUTAMINE SYNTHETASE ADENYLYLTRANSFERASE"/>
    <property type="match status" value="1"/>
</dbReference>
<dbReference type="Pfam" id="PF03710">
    <property type="entry name" value="GlnE"/>
    <property type="match status" value="2"/>
</dbReference>
<evidence type="ECO:0000256" key="3">
    <source>
        <dbReference type="ARBA" id="ARBA00022741"/>
    </source>
</evidence>
<dbReference type="GO" id="GO:0005524">
    <property type="term" value="F:ATP binding"/>
    <property type="evidence" value="ECO:0007669"/>
    <property type="project" value="UniProtKB-KW"/>
</dbReference>
<sequence>MTVTLENRPLDPALRRAEAHSTFLARQLEMGGDWVEALRSDDIETALDRARASGVEAPDVGSALRRQRAATALVLGIGDLAGVLPLKRVTAELSDLADRALELALQAAVADRTPDATPQGFAIIALGKLGSRELNYSSDVDLLFLFDPATLPVRPGEEPARAAVRIGQRVVELIQKREGDGYVFRVDLRLRPSPEATPLALPVNAAISYYESSALPWERAAFIRARCVAGDRGLGRYFLDAIHPFIWRRSLDFGAIGELRSITRRIRDHYAQGQAFGPGYDLKRGRGGIREIEFFAQIHQLIHGGREPGLRAPGTLDALSALAEAGRISGGEAADLAEAYRFFRTIEHRLQMVDDRQTHSLPVSGDALDNVARLHGLGDGAALLARLRPHVERVAAIYDELDEGSGERLPRDPAALEERLRTAGFDDPMAGRLRIESWRSGKARSLRAAAASDAFEAMLPALVDAFGASPDGMRAMNRFDDVVTKLPSGVNFYRLLQARPGLMQLLATVLSHAPALAEQLGRRPELLDGLIDASALEPARSVEALAQDFARADRYDEDYQWLLDRVRRRVNGTRFALGVQLVAARSDPLEVAGGYARVAEAAIRVLADATVAEFEAAHGRVPGSELLILGLGRLGGEALTHASDLDLIYLFSGTHEARSDGPRPLGATDYFNRLAPRVSAALSVPTAAGPLYDVDTRLRPSGQDGLIAVSLPSFAEYQHERAWTWEHMALTRARPVYGSDEGRAALQKVLDGILLRPRDAALVTADAAKMRAEMAAHKPAKGPYDIKLGDGGLVDLEFAVQVLQLRHGVGLHPRLDRAIAELAAEGLIPSQIEEAHQLLTRMLVTFRLVSPASDVPPEATRPLVARACGMPDWESLLAAHDEARHRILELWRDIAADKGD</sequence>
<keyword evidence="10" id="KW-1185">Reference proteome</keyword>
<evidence type="ECO:0000256" key="1">
    <source>
        <dbReference type="ARBA" id="ARBA00022679"/>
    </source>
</evidence>
<keyword evidence="2 9" id="KW-0548">Nucleotidyltransferase</keyword>
<keyword evidence="1 9" id="KW-0808">Transferase</keyword>
<organism evidence="9 10">
    <name type="scientific">Allosphingosinicella humi</name>
    <dbReference type="NCBI Taxonomy" id="2068657"/>
    <lineage>
        <taxon>Bacteria</taxon>
        <taxon>Pseudomonadati</taxon>
        <taxon>Pseudomonadota</taxon>
        <taxon>Alphaproteobacteria</taxon>
        <taxon>Sphingomonadales</taxon>
        <taxon>Sphingomonadaceae</taxon>
        <taxon>Allosphingosinicella</taxon>
    </lineage>
</organism>
<dbReference type="NCBIfam" id="NF008292">
    <property type="entry name" value="PRK11072.1"/>
    <property type="match status" value="1"/>
</dbReference>
<dbReference type="InterPro" id="IPR013546">
    <property type="entry name" value="PII_UdlTrfase/GS_AdlTrfase"/>
</dbReference>
<dbReference type="GO" id="GO:0005829">
    <property type="term" value="C:cytosol"/>
    <property type="evidence" value="ECO:0007669"/>
    <property type="project" value="TreeGrafter"/>
</dbReference>
<feature type="domain" description="Glutamate-ammonia ligase adenylyltransferase repeated" evidence="7">
    <location>
        <begin position="55"/>
        <end position="239"/>
    </location>
</feature>
<feature type="domain" description="PII-uridylyltransferase/Glutamine-synthetase adenylyltransferase" evidence="8">
    <location>
        <begin position="769"/>
        <end position="892"/>
    </location>
</feature>
<dbReference type="InterPro" id="IPR043519">
    <property type="entry name" value="NT_sf"/>
</dbReference>
<evidence type="ECO:0000256" key="5">
    <source>
        <dbReference type="ARBA" id="ARBA00022842"/>
    </source>
</evidence>
<comment type="caution">
    <text evidence="9">The sequence shown here is derived from an EMBL/GenBank/DDBJ whole genome shotgun (WGS) entry which is preliminary data.</text>
</comment>